<protein>
    <submittedName>
        <fullName evidence="1">Uncharacterized protein</fullName>
    </submittedName>
</protein>
<dbReference type="EMBL" id="KB707405">
    <property type="protein sequence ID" value="EMR62682.1"/>
    <property type="molecule type" value="Genomic_DNA"/>
</dbReference>
<organism evidence="1 2">
    <name type="scientific">Eutypa lata (strain UCR-EL1)</name>
    <name type="common">Grapevine dieback disease fungus</name>
    <name type="synonym">Eutypa armeniacae</name>
    <dbReference type="NCBI Taxonomy" id="1287681"/>
    <lineage>
        <taxon>Eukaryota</taxon>
        <taxon>Fungi</taxon>
        <taxon>Dikarya</taxon>
        <taxon>Ascomycota</taxon>
        <taxon>Pezizomycotina</taxon>
        <taxon>Sordariomycetes</taxon>
        <taxon>Xylariomycetidae</taxon>
        <taxon>Xylariales</taxon>
        <taxon>Diatrypaceae</taxon>
        <taxon>Eutypa</taxon>
    </lineage>
</organism>
<reference evidence="2" key="1">
    <citation type="journal article" date="2013" name="Genome Announc.">
        <title>Draft genome sequence of the grapevine dieback fungus Eutypa lata UCR-EL1.</title>
        <authorList>
            <person name="Blanco-Ulate B."/>
            <person name="Rolshausen P.E."/>
            <person name="Cantu D."/>
        </authorList>
    </citation>
    <scope>NUCLEOTIDE SEQUENCE [LARGE SCALE GENOMIC DNA]</scope>
    <source>
        <strain evidence="2">UCR-EL1</strain>
    </source>
</reference>
<evidence type="ECO:0000313" key="1">
    <source>
        <dbReference type="EMBL" id="EMR62682.1"/>
    </source>
</evidence>
<proteinExistence type="predicted"/>
<dbReference type="HOGENOM" id="CLU_1570656_0_0_1"/>
<keyword evidence="2" id="KW-1185">Reference proteome</keyword>
<gene>
    <name evidence="1" type="ORF">UCREL1_10385</name>
</gene>
<dbReference type="KEGG" id="ela:UCREL1_10385"/>
<dbReference type="Proteomes" id="UP000012174">
    <property type="component" value="Unassembled WGS sequence"/>
</dbReference>
<dbReference type="AlphaFoldDB" id="M7SEV6"/>
<sequence length="170" mass="18801">MCRTSHEPKKDSHAKLAQDKYHKIIDKALLKVKSDVEKWSKIFGILYPEVTLADYPSPYREERTVERFKDYTSQNLARLLDAELEGEVEESKLMKAVERALVKVHDGFRSSLKHLSLPANANNPQGTMGPITCAIALGGQVADSMMALDSATGAHVADHEDWDPLGAASP</sequence>
<accession>M7SEV6</accession>
<dbReference type="OrthoDB" id="4161727at2759"/>
<evidence type="ECO:0000313" key="2">
    <source>
        <dbReference type="Proteomes" id="UP000012174"/>
    </source>
</evidence>
<name>M7SEV6_EUTLA</name>